<dbReference type="InterPro" id="IPR001482">
    <property type="entry name" value="T2SS/T4SS_dom"/>
</dbReference>
<dbReference type="RefSeq" id="WP_246911609.1">
    <property type="nucleotide sequence ID" value="NZ_JALJRB010000019.1"/>
</dbReference>
<dbReference type="InterPro" id="IPR007831">
    <property type="entry name" value="T2SS_GspE_N"/>
</dbReference>
<evidence type="ECO:0000256" key="2">
    <source>
        <dbReference type="ARBA" id="ARBA00022741"/>
    </source>
</evidence>
<dbReference type="EMBL" id="JALJRB010000019">
    <property type="protein sequence ID" value="MCJ8501980.1"/>
    <property type="molecule type" value="Genomic_DNA"/>
</dbReference>
<dbReference type="PANTHER" id="PTHR30258:SF3">
    <property type="entry name" value="SLL1921 PROTEIN"/>
    <property type="match status" value="1"/>
</dbReference>
<name>A0AA41R6C5_9BACT</name>
<dbReference type="Gene3D" id="3.30.300.160">
    <property type="entry name" value="Type II secretion system, protein E, N-terminal domain"/>
    <property type="match status" value="1"/>
</dbReference>
<reference evidence="6" key="1">
    <citation type="submission" date="2022-04" db="EMBL/GenBank/DDBJ databases">
        <title>Desulfatitalea alkaliphila sp. nov., a novel anaerobic sulfate-reducing bacterium isolated from terrestrial mud volcano, Taman Peninsula, Russia.</title>
        <authorList>
            <person name="Khomyakova M.A."/>
            <person name="Merkel A.Y."/>
            <person name="Slobodkin A.I."/>
        </authorList>
    </citation>
    <scope>NUCLEOTIDE SEQUENCE</scope>
    <source>
        <strain evidence="6">M08but</strain>
    </source>
</reference>
<protein>
    <submittedName>
        <fullName evidence="6">Flp pilus assembly complex ATPase component TadA</fullName>
    </submittedName>
</protein>
<dbReference type="InterPro" id="IPR037257">
    <property type="entry name" value="T2SS_E_N_sf"/>
</dbReference>
<evidence type="ECO:0000313" key="7">
    <source>
        <dbReference type="Proteomes" id="UP001165427"/>
    </source>
</evidence>
<evidence type="ECO:0000256" key="1">
    <source>
        <dbReference type="ARBA" id="ARBA00006611"/>
    </source>
</evidence>
<dbReference type="SUPFAM" id="SSF160246">
    <property type="entry name" value="EspE N-terminal domain-like"/>
    <property type="match status" value="1"/>
</dbReference>
<evidence type="ECO:0000256" key="3">
    <source>
        <dbReference type="ARBA" id="ARBA00022840"/>
    </source>
</evidence>
<proteinExistence type="inferred from homology"/>
<keyword evidence="3" id="KW-0067">ATP-binding</keyword>
<feature type="domain" description="Bacterial type II secretion system protein E" evidence="4">
    <location>
        <begin position="184"/>
        <end position="564"/>
    </location>
</feature>
<accession>A0AA41R6C5</accession>
<feature type="domain" description="Type II secretion system protein GspE N-terminal" evidence="5">
    <location>
        <begin position="65"/>
        <end position="143"/>
    </location>
</feature>
<evidence type="ECO:0000259" key="5">
    <source>
        <dbReference type="Pfam" id="PF05157"/>
    </source>
</evidence>
<dbReference type="Gene3D" id="3.40.50.300">
    <property type="entry name" value="P-loop containing nucleotide triphosphate hydrolases"/>
    <property type="match status" value="1"/>
</dbReference>
<dbReference type="FunFam" id="3.40.50.300:FF:000398">
    <property type="entry name" value="Type IV pilus assembly ATPase PilB"/>
    <property type="match status" value="1"/>
</dbReference>
<comment type="caution">
    <text evidence="6">The sequence shown here is derived from an EMBL/GenBank/DDBJ whole genome shotgun (WGS) entry which is preliminary data.</text>
</comment>
<keyword evidence="7" id="KW-1185">Reference proteome</keyword>
<organism evidence="6 7">
    <name type="scientific">Desulfatitalea alkaliphila</name>
    <dbReference type="NCBI Taxonomy" id="2929485"/>
    <lineage>
        <taxon>Bacteria</taxon>
        <taxon>Pseudomonadati</taxon>
        <taxon>Thermodesulfobacteriota</taxon>
        <taxon>Desulfobacteria</taxon>
        <taxon>Desulfobacterales</taxon>
        <taxon>Desulfosarcinaceae</taxon>
        <taxon>Desulfatitalea</taxon>
    </lineage>
</organism>
<dbReference type="CDD" id="cd01129">
    <property type="entry name" value="PulE-GspE-like"/>
    <property type="match status" value="1"/>
</dbReference>
<dbReference type="Proteomes" id="UP001165427">
    <property type="component" value="Unassembled WGS sequence"/>
</dbReference>
<dbReference type="GO" id="GO:0005524">
    <property type="term" value="F:ATP binding"/>
    <property type="evidence" value="ECO:0007669"/>
    <property type="project" value="UniProtKB-KW"/>
</dbReference>
<dbReference type="GO" id="GO:0005886">
    <property type="term" value="C:plasma membrane"/>
    <property type="evidence" value="ECO:0007669"/>
    <property type="project" value="TreeGrafter"/>
</dbReference>
<keyword evidence="2" id="KW-0547">Nucleotide-binding</keyword>
<sequence length="570" mass="63601">MRERKRLGEMLVEAGLITDDQLKQAVVDHRRSHMKLGQFLVHEGMVGGPQIADLISRQLRIEKYHPDNYPIDIQMAEFLPLEMVQKYQAIALARANSLITVAMTDPTDITALDAIEVYTNLEVEPVICTYPEWNHLMGSLYGTYSTMGGVLERMEEMEIEHTGGGDPEQRGVEDLEVRSLQDMAEEAPVVRLVNSILSQAVREGASDVHISPEKDRVQVRFRVDGKLHEVPAPPKSMHLLTVSRLKILANMDISLSRIPQDGRFTIRMDNKEINIRASTIPTIYGENMVLRLLDTSSGIYSLEELGMNPGDIQKLSEMIFKPYGMILSTGPTGSGKSTTLYAILKRINQPDINILTLEDPVEYRVGKIRQIQLNRKAGMTFAGGLRAIMRQDPDVIMVGETRDAETAQIAVQAALTGHRVLSTVHTNDAAGAITRFIDMGVEPFLVSSVMLVSIAQRLVRKVCPYCKKPYDPPRSALRFWGLEDKKDAEYVKGAGCFNCMDKGYKGRTGIFEVLLIDDMVQEMILKRCSAREITRAAHQSGRLRTLKEDAADKVARGITTLDEAASAVMM</sequence>
<dbReference type="GO" id="GO:0016887">
    <property type="term" value="F:ATP hydrolysis activity"/>
    <property type="evidence" value="ECO:0007669"/>
    <property type="project" value="TreeGrafter"/>
</dbReference>
<dbReference type="AlphaFoldDB" id="A0AA41R6C5"/>
<gene>
    <name evidence="6" type="primary">tadA</name>
    <name evidence="6" type="ORF">MRX98_15460</name>
</gene>
<dbReference type="SUPFAM" id="SSF52540">
    <property type="entry name" value="P-loop containing nucleoside triphosphate hydrolases"/>
    <property type="match status" value="1"/>
</dbReference>
<dbReference type="Pfam" id="PF05157">
    <property type="entry name" value="MshEN"/>
    <property type="match status" value="1"/>
</dbReference>
<dbReference type="Gene3D" id="3.30.450.90">
    <property type="match status" value="1"/>
</dbReference>
<dbReference type="Pfam" id="PF00437">
    <property type="entry name" value="T2SSE"/>
    <property type="match status" value="1"/>
</dbReference>
<dbReference type="InterPro" id="IPR027417">
    <property type="entry name" value="P-loop_NTPase"/>
</dbReference>
<dbReference type="PANTHER" id="PTHR30258">
    <property type="entry name" value="TYPE II SECRETION SYSTEM PROTEIN GSPE-RELATED"/>
    <property type="match status" value="1"/>
</dbReference>
<comment type="similarity">
    <text evidence="1">Belongs to the GSP E family.</text>
</comment>
<evidence type="ECO:0000313" key="6">
    <source>
        <dbReference type="EMBL" id="MCJ8501980.1"/>
    </source>
</evidence>
<evidence type="ECO:0000259" key="4">
    <source>
        <dbReference type="Pfam" id="PF00437"/>
    </source>
</evidence>